<evidence type="ECO:0000259" key="5">
    <source>
        <dbReference type="PROSITE" id="PS51203"/>
    </source>
</evidence>
<dbReference type="Proteomes" id="UP000015441">
    <property type="component" value="Unassembled WGS sequence"/>
</dbReference>
<dbReference type="PANTHER" id="PTHR46983:SF3">
    <property type="entry name" value="CHPADIPLOID STATE MAINTENANCE PROTEIN CHPA"/>
    <property type="match status" value="1"/>
</dbReference>
<proteinExistence type="predicted"/>
<dbReference type="AlphaFoldDB" id="N1J9C7"/>
<keyword evidence="2" id="KW-0677">Repeat</keyword>
<sequence>MTLKCVRQSCGKIYTDFNEPCYYHPGPPIFHEGQKGKDGISIIERLTVMVKGWKCCKRRVLTFDEFMSIAPCTTGTHSTTDHTPAIEKKQSNHEENCISASKISTKAPPRAPVPSAPQSITVLPPQTSPESEDDDPSVNIPPNKICRRRACGKQYTGERKEDEKCTFHPGVPIFHEGSKGYTCCKRRVLEFDQFLNLQGCQAKKQHLFVGSGKVKGTNSSGEEALESVRYLFFRHDFYQTSGAVIASFFLKKIDQTKSHVKFNSNELFLDLITTDSTPKRYIATIPLFGTINPIESSFKVMGTKLEVNFIKADHLPWPVLRSDERLVGEVIQIGKAGRA</sequence>
<comment type="caution">
    <text evidence="7">The sequence shown here is derived from an EMBL/GenBank/DDBJ whole genome shotgun (WGS) entry which is preliminary data.</text>
</comment>
<accession>N1J9C7</accession>
<organism evidence="7 8">
    <name type="scientific">Blumeria graminis f. sp. hordei (strain DH14)</name>
    <name type="common">Barley powdery mildew</name>
    <name type="synonym">Oidium monilioides f. sp. hordei</name>
    <dbReference type="NCBI Taxonomy" id="546991"/>
    <lineage>
        <taxon>Eukaryota</taxon>
        <taxon>Fungi</taxon>
        <taxon>Dikarya</taxon>
        <taxon>Ascomycota</taxon>
        <taxon>Pezizomycotina</taxon>
        <taxon>Leotiomycetes</taxon>
        <taxon>Erysiphales</taxon>
        <taxon>Erysiphaceae</taxon>
        <taxon>Blumeria</taxon>
        <taxon>Blumeria hordei</taxon>
    </lineage>
</organism>
<dbReference type="eggNOG" id="KOG1667">
    <property type="taxonomic scope" value="Eukaryota"/>
</dbReference>
<dbReference type="InterPro" id="IPR007052">
    <property type="entry name" value="CS_dom"/>
</dbReference>
<protein>
    <submittedName>
        <fullName evidence="7">Cysteine and histidine-rich domain-containing protein 1</fullName>
    </submittedName>
</protein>
<dbReference type="STRING" id="546991.N1J9C7"/>
<feature type="domain" description="CHORD" evidence="6">
    <location>
        <begin position="146"/>
        <end position="206"/>
    </location>
</feature>
<dbReference type="InterPro" id="IPR007051">
    <property type="entry name" value="CHORD_dom"/>
</dbReference>
<name>N1J9C7_BLUG1</name>
<dbReference type="GO" id="GO:0046872">
    <property type="term" value="F:metal ion binding"/>
    <property type="evidence" value="ECO:0007669"/>
    <property type="project" value="UniProtKB-KW"/>
</dbReference>
<evidence type="ECO:0000256" key="4">
    <source>
        <dbReference type="SAM" id="MobiDB-lite"/>
    </source>
</evidence>
<feature type="region of interest" description="Disordered" evidence="4">
    <location>
        <begin position="101"/>
        <end position="139"/>
    </location>
</feature>
<dbReference type="InterPro" id="IPR039790">
    <property type="entry name" value="CHRD1"/>
</dbReference>
<dbReference type="EMBL" id="CAUH01003019">
    <property type="protein sequence ID" value="CCU76761.1"/>
    <property type="molecule type" value="Genomic_DNA"/>
</dbReference>
<evidence type="ECO:0000259" key="6">
    <source>
        <dbReference type="PROSITE" id="PS51401"/>
    </source>
</evidence>
<dbReference type="HOGENOM" id="CLU_040079_1_1_1"/>
<feature type="compositionally biased region" description="Polar residues" evidence="4">
    <location>
        <begin position="116"/>
        <end position="129"/>
    </location>
</feature>
<dbReference type="CDD" id="cd06466">
    <property type="entry name" value="p23_CS_SGT1_like"/>
    <property type="match status" value="1"/>
</dbReference>
<dbReference type="Pfam" id="PF04969">
    <property type="entry name" value="CS"/>
    <property type="match status" value="1"/>
</dbReference>
<dbReference type="Pfam" id="PF04968">
    <property type="entry name" value="CHORD"/>
    <property type="match status" value="3"/>
</dbReference>
<dbReference type="Gene3D" id="2.60.40.790">
    <property type="match status" value="1"/>
</dbReference>
<feature type="domain" description="CHORD" evidence="6">
    <location>
        <begin position="5"/>
        <end position="77"/>
    </location>
</feature>
<evidence type="ECO:0000256" key="1">
    <source>
        <dbReference type="ARBA" id="ARBA00022723"/>
    </source>
</evidence>
<dbReference type="PROSITE" id="PS51203">
    <property type="entry name" value="CS"/>
    <property type="match status" value="1"/>
</dbReference>
<feature type="domain" description="CS" evidence="5">
    <location>
        <begin position="230"/>
        <end position="321"/>
    </location>
</feature>
<keyword evidence="1" id="KW-0479">Metal-binding</keyword>
<dbReference type="PROSITE" id="PS51401">
    <property type="entry name" value="CHORD"/>
    <property type="match status" value="2"/>
</dbReference>
<keyword evidence="3" id="KW-0862">Zinc</keyword>
<reference evidence="7 8" key="1">
    <citation type="journal article" date="2010" name="Science">
        <title>Genome expansion and gene loss in powdery mildew fungi reveal tradeoffs in extreme parasitism.</title>
        <authorList>
            <person name="Spanu P.D."/>
            <person name="Abbott J.C."/>
            <person name="Amselem J."/>
            <person name="Burgis T.A."/>
            <person name="Soanes D.M."/>
            <person name="Stueber K."/>
            <person name="Ver Loren van Themaat E."/>
            <person name="Brown J.K.M."/>
            <person name="Butcher S.A."/>
            <person name="Gurr S.J."/>
            <person name="Lebrun M.-H."/>
            <person name="Ridout C.J."/>
            <person name="Schulze-Lefert P."/>
            <person name="Talbot N.J."/>
            <person name="Ahmadinejad N."/>
            <person name="Ametz C."/>
            <person name="Barton G.R."/>
            <person name="Benjdia M."/>
            <person name="Bidzinski P."/>
            <person name="Bindschedler L.V."/>
            <person name="Both M."/>
            <person name="Brewer M.T."/>
            <person name="Cadle-Davidson L."/>
            <person name="Cadle-Davidson M.M."/>
            <person name="Collemare J."/>
            <person name="Cramer R."/>
            <person name="Frenkel O."/>
            <person name="Godfrey D."/>
            <person name="Harriman J."/>
            <person name="Hoede C."/>
            <person name="King B.C."/>
            <person name="Klages S."/>
            <person name="Kleemann J."/>
            <person name="Knoll D."/>
            <person name="Koti P.S."/>
            <person name="Kreplak J."/>
            <person name="Lopez-Ruiz F.J."/>
            <person name="Lu X."/>
            <person name="Maekawa T."/>
            <person name="Mahanil S."/>
            <person name="Micali C."/>
            <person name="Milgroom M.G."/>
            <person name="Montana G."/>
            <person name="Noir S."/>
            <person name="O'Connell R.J."/>
            <person name="Oberhaensli S."/>
            <person name="Parlange F."/>
            <person name="Pedersen C."/>
            <person name="Quesneville H."/>
            <person name="Reinhardt R."/>
            <person name="Rott M."/>
            <person name="Sacristan S."/>
            <person name="Schmidt S.M."/>
            <person name="Schoen M."/>
            <person name="Skamnioti P."/>
            <person name="Sommer H."/>
            <person name="Stephens A."/>
            <person name="Takahara H."/>
            <person name="Thordal-Christensen H."/>
            <person name="Vigouroux M."/>
            <person name="Wessling R."/>
            <person name="Wicker T."/>
            <person name="Panstruga R."/>
        </authorList>
    </citation>
    <scope>NUCLEOTIDE SEQUENCE [LARGE SCALE GENOMIC DNA]</scope>
    <source>
        <strain evidence="7">DH14</strain>
    </source>
</reference>
<keyword evidence="8" id="KW-1185">Reference proteome</keyword>
<evidence type="ECO:0000256" key="3">
    <source>
        <dbReference type="ARBA" id="ARBA00022833"/>
    </source>
</evidence>
<dbReference type="OrthoDB" id="1898560at2759"/>
<evidence type="ECO:0000313" key="7">
    <source>
        <dbReference type="EMBL" id="CCU76761.1"/>
    </source>
</evidence>
<evidence type="ECO:0000313" key="8">
    <source>
        <dbReference type="Proteomes" id="UP000015441"/>
    </source>
</evidence>
<gene>
    <name evidence="7" type="ORF">BGHDH14_bgh03564</name>
</gene>
<dbReference type="SUPFAM" id="SSF49764">
    <property type="entry name" value="HSP20-like chaperones"/>
    <property type="match status" value="1"/>
</dbReference>
<dbReference type="InParanoid" id="N1J9C7"/>
<evidence type="ECO:0000256" key="2">
    <source>
        <dbReference type="ARBA" id="ARBA00022737"/>
    </source>
</evidence>
<dbReference type="InterPro" id="IPR008978">
    <property type="entry name" value="HSP20-like_chaperone"/>
</dbReference>
<dbReference type="PANTHER" id="PTHR46983">
    <property type="entry name" value="CYSTEINE AND HISTIDINE-RICH DOMAIN-CONTAINING PROTEIN 1"/>
    <property type="match status" value="1"/>
</dbReference>
<dbReference type="Gene3D" id="4.10.1130.20">
    <property type="match status" value="3"/>
</dbReference>